<accession>A0ABW9KLJ3</accession>
<dbReference type="NCBIfam" id="NF038032">
    <property type="entry name" value="CehA_McbA_metalo"/>
    <property type="match status" value="1"/>
</dbReference>
<organism evidence="1 2">
    <name type="scientific">Terriglobus aquaticus</name>
    <dbReference type="NCBI Taxonomy" id="940139"/>
    <lineage>
        <taxon>Bacteria</taxon>
        <taxon>Pseudomonadati</taxon>
        <taxon>Acidobacteriota</taxon>
        <taxon>Terriglobia</taxon>
        <taxon>Terriglobales</taxon>
        <taxon>Acidobacteriaceae</taxon>
        <taxon>Terriglobus</taxon>
    </lineage>
</organism>
<sequence>MAVRITRRDWARLTLGSVAMHQLAVHGMLAQQPRTQVEFQPFAAATRRLMQALHSLGTPLPQPAEAAIEAALKANTQPQEDAAVQAIEDALASSVLMNVEINPEMRLSVSRGAARGELVQGGWRTFLVRVQNAAGTTPVLNVKSPQAGAVGRRSSLAITGVEDFTNGAVDEVEARNRWLGVATFNAPPMTPALTGLELEYRIVQLYSRDVGEREATLQADCGWGEQDLGFRSSLPVLFRCVAAKEVRTHIRDEHGRPAIASLLIRDDLGRVYPAQTKRLMPDLSFQPHVYRYDGESVLLPEGRYRVQSSRGPEYFANWQDVEVRSGDTAIEVRLERWIDPAEFGYYSGDTHVHAAGCSHYESPTEGVTPVVMERQADGEALDLASVLNWGPGFQYQKQFFTGHALPSAVQTSSRPVAHEGMAHDATAIAAREEAAVVDRLQHSASPPAIDSLVRYDVEVSGFPSSHCGHLVLLSLRDQEFPHTHEIQDWPSWNAPILRWAHQQGAIAGYAHSGHGLVTDSTALPNLVIPPFNSSGANEFIADVTHSGLVDFISGCDLWPFAEMNIWYHTLNCGFATPFAGETDFPCLTDACVGGGRSYVRLSERPQGDSGYAKWIEGLIHGPSYFGDGRSHLMDFRVNSQLRGEHALDLRVPGEVEVTARVVARLDPISTEGTRAIQKASPYDKPYWHVERARIGDSRNVPVELIVNGKTAGRLVIRADGTPQPIRMTAQIEQSSWLALRIYPSAHTNPVVVSVAGRPVRASKDSAMWCRKGVDVCWEQKRQRIRPEEMRAAAEHFDHARRVYDAMVAEFS</sequence>
<comment type="caution">
    <text evidence="1">The sequence shown here is derived from an EMBL/GenBank/DDBJ whole genome shotgun (WGS) entry which is preliminary data.</text>
</comment>
<dbReference type="RefSeq" id="WP_344687760.1">
    <property type="nucleotide sequence ID" value="NZ_BAABBH010000001.1"/>
</dbReference>
<dbReference type="Proteomes" id="UP001634747">
    <property type="component" value="Unassembled WGS sequence"/>
</dbReference>
<evidence type="ECO:0000313" key="1">
    <source>
        <dbReference type="EMBL" id="MFN2975450.1"/>
    </source>
</evidence>
<proteinExistence type="predicted"/>
<keyword evidence="2" id="KW-1185">Reference proteome</keyword>
<evidence type="ECO:0000313" key="2">
    <source>
        <dbReference type="Proteomes" id="UP001634747"/>
    </source>
</evidence>
<dbReference type="EMBL" id="JBJYXY010000001">
    <property type="protein sequence ID" value="MFN2975450.1"/>
    <property type="molecule type" value="Genomic_DNA"/>
</dbReference>
<reference evidence="1 2" key="1">
    <citation type="submission" date="2024-12" db="EMBL/GenBank/DDBJ databases">
        <authorList>
            <person name="Lee Y."/>
        </authorList>
    </citation>
    <scope>NUCLEOTIDE SEQUENCE [LARGE SCALE GENOMIC DNA]</scope>
    <source>
        <strain evidence="1 2">03SUJ4</strain>
    </source>
</reference>
<gene>
    <name evidence="1" type="ORF">ACK2TP_06725</name>
</gene>
<name>A0ABW9KLJ3_9BACT</name>
<protein>
    <submittedName>
        <fullName evidence="1">CehA/McbA family metallohydrolase</fullName>
    </submittedName>
</protein>